<dbReference type="InterPro" id="IPR000843">
    <property type="entry name" value="HTH_LacI"/>
</dbReference>
<comment type="caution">
    <text evidence="2">The sequence shown here is derived from an EMBL/GenBank/DDBJ whole genome shotgun (WGS) entry which is preliminary data.</text>
</comment>
<dbReference type="RefSeq" id="WP_216505241.1">
    <property type="nucleotide sequence ID" value="NZ_JAHMHJ010000001.1"/>
</dbReference>
<dbReference type="CDD" id="cd01392">
    <property type="entry name" value="HTH_LacI"/>
    <property type="match status" value="1"/>
</dbReference>
<dbReference type="EMBL" id="JAHMHK010000001">
    <property type="protein sequence ID" value="MBU4693445.1"/>
    <property type="molecule type" value="Genomic_DNA"/>
</dbReference>
<sequence length="326" mass="38501">MRSFSYKDISKLAKVSISTVSRYYNGGYVSKKTRAKIDKVVKEHGYYPNNGARLIKGRSRSIFIIVPEWYENSYTHIMNGIEQGAKRRNKKVFITHSAPEQEEYIETIKYCMAWKPNAIVFFLPKTENEQIIKFIREQVFDSITVVYGEQIDGVNWVDVDVENAFYSVTKTFSDYIEPNQQVIYADDNKLSPRQRELRFSGFQKACDKMKIQYERYFVENKKIHELQRFQKFLIDNKHSNVVCSTHETFINLVSSNDNQLRLTDIGFQSIYDTQKKYKTKIFIDYRKIGEQIEKMIFDTEMAKFNDTFTQGDTITNLFKPMIITQK</sequence>
<feature type="domain" description="HTH lacI-type" evidence="1">
    <location>
        <begin position="7"/>
        <end position="57"/>
    </location>
</feature>
<dbReference type="PANTHER" id="PTHR30146:SF154">
    <property type="entry name" value="TRANSCRIPTION REGULATOR, MEMBER OF GALR FAMILY"/>
    <property type="match status" value="1"/>
</dbReference>
<dbReference type="PANTHER" id="PTHR30146">
    <property type="entry name" value="LACI-RELATED TRANSCRIPTIONAL REPRESSOR"/>
    <property type="match status" value="1"/>
</dbReference>
<dbReference type="Proteomes" id="UP000812267">
    <property type="component" value="Unassembled WGS sequence"/>
</dbReference>
<gene>
    <name evidence="2" type="ORF">KQ878_00905</name>
</gene>
<name>A0ABS6DR28_9MOLU</name>
<dbReference type="SMART" id="SM00354">
    <property type="entry name" value="HTH_LACI"/>
    <property type="match status" value="1"/>
</dbReference>
<evidence type="ECO:0000313" key="3">
    <source>
        <dbReference type="Proteomes" id="UP000812267"/>
    </source>
</evidence>
<dbReference type="Pfam" id="PF00356">
    <property type="entry name" value="LacI"/>
    <property type="match status" value="1"/>
</dbReference>
<protein>
    <submittedName>
        <fullName evidence="2">LacI family transcriptional regulator</fullName>
    </submittedName>
</protein>
<evidence type="ECO:0000313" key="2">
    <source>
        <dbReference type="EMBL" id="MBU4693445.1"/>
    </source>
</evidence>
<accession>A0ABS6DR28</accession>
<dbReference type="PROSITE" id="PS50932">
    <property type="entry name" value="HTH_LACI_2"/>
    <property type="match status" value="1"/>
</dbReference>
<evidence type="ECO:0000259" key="1">
    <source>
        <dbReference type="PROSITE" id="PS50932"/>
    </source>
</evidence>
<reference evidence="2" key="1">
    <citation type="submission" date="2021-06" db="EMBL/GenBank/DDBJ databases">
        <title>Novel Mycoplasma species detected in California sea lions (Zalophus californianus) from the USA.</title>
        <authorList>
            <person name="Volokhov D.V."/>
            <person name="Furtak V.A."/>
            <person name="Zagorodnyaya T.A."/>
        </authorList>
    </citation>
    <scope>NUCLEOTIDE SEQUENCE [LARGE SCALE GENOMIC DNA]</scope>
    <source>
        <strain evidence="2">CSL 4779</strain>
    </source>
</reference>
<organism evidence="2 3">
    <name type="scientific">Mycoplasma zalophidermidis</name>
    <dbReference type="NCBI Taxonomy" id="398174"/>
    <lineage>
        <taxon>Bacteria</taxon>
        <taxon>Bacillati</taxon>
        <taxon>Mycoplasmatota</taxon>
        <taxon>Mollicutes</taxon>
        <taxon>Mycoplasmataceae</taxon>
        <taxon>Mycoplasma</taxon>
    </lineage>
</organism>
<keyword evidence="3" id="KW-1185">Reference proteome</keyword>
<proteinExistence type="predicted"/>